<protein>
    <submittedName>
        <fullName evidence="1">Uncharacterized protein</fullName>
    </submittedName>
</protein>
<keyword evidence="2" id="KW-1185">Reference proteome</keyword>
<gene>
    <name evidence="1" type="ORF">P7K49_028074</name>
</gene>
<evidence type="ECO:0000313" key="2">
    <source>
        <dbReference type="Proteomes" id="UP001266305"/>
    </source>
</evidence>
<evidence type="ECO:0000313" key="1">
    <source>
        <dbReference type="EMBL" id="KAK2094336.1"/>
    </source>
</evidence>
<feature type="non-terminal residue" evidence="1">
    <location>
        <position position="102"/>
    </location>
</feature>
<reference evidence="1 2" key="1">
    <citation type="submission" date="2023-05" db="EMBL/GenBank/DDBJ databases">
        <title>B98-5 Cell Line De Novo Hybrid Assembly: An Optical Mapping Approach.</title>
        <authorList>
            <person name="Kananen K."/>
            <person name="Auerbach J.A."/>
            <person name="Kautto E."/>
            <person name="Blachly J.S."/>
        </authorList>
    </citation>
    <scope>NUCLEOTIDE SEQUENCE [LARGE SCALE GENOMIC DNA]</scope>
    <source>
        <strain evidence="1">B95-8</strain>
        <tissue evidence="1">Cell line</tissue>
    </source>
</reference>
<organism evidence="1 2">
    <name type="scientific">Saguinus oedipus</name>
    <name type="common">Cotton-top tamarin</name>
    <name type="synonym">Oedipomidas oedipus</name>
    <dbReference type="NCBI Taxonomy" id="9490"/>
    <lineage>
        <taxon>Eukaryota</taxon>
        <taxon>Metazoa</taxon>
        <taxon>Chordata</taxon>
        <taxon>Craniata</taxon>
        <taxon>Vertebrata</taxon>
        <taxon>Euteleostomi</taxon>
        <taxon>Mammalia</taxon>
        <taxon>Eutheria</taxon>
        <taxon>Euarchontoglires</taxon>
        <taxon>Primates</taxon>
        <taxon>Haplorrhini</taxon>
        <taxon>Platyrrhini</taxon>
        <taxon>Cebidae</taxon>
        <taxon>Callitrichinae</taxon>
        <taxon>Saguinus</taxon>
    </lineage>
</organism>
<sequence>MGDLSCAQSIVLPMTIQVAYDASNSELACTKTLVKNCIGLINSTPYHSKNTRALRNTGEHMIRCCSDLSGDTNYSNWEKACWAMPMKVTTAAEEHTDATYKA</sequence>
<accession>A0ABQ9UBH3</accession>
<proteinExistence type="predicted"/>
<dbReference type="EMBL" id="JASSZA010000014">
    <property type="protein sequence ID" value="KAK2094336.1"/>
    <property type="molecule type" value="Genomic_DNA"/>
</dbReference>
<dbReference type="Proteomes" id="UP001266305">
    <property type="component" value="Unassembled WGS sequence"/>
</dbReference>
<name>A0ABQ9UBH3_SAGOE</name>
<comment type="caution">
    <text evidence="1">The sequence shown here is derived from an EMBL/GenBank/DDBJ whole genome shotgun (WGS) entry which is preliminary data.</text>
</comment>